<evidence type="ECO:0000256" key="3">
    <source>
        <dbReference type="ARBA" id="ARBA00005673"/>
    </source>
</evidence>
<comment type="similarity">
    <text evidence="3">Belongs to the ubiquitin-activating E1 family.</text>
</comment>
<evidence type="ECO:0000256" key="8">
    <source>
        <dbReference type="ARBA" id="ARBA00044354"/>
    </source>
</evidence>
<comment type="subcellular location">
    <subcellularLocation>
        <location evidence="1">Nucleus</location>
    </subcellularLocation>
</comment>
<dbReference type="STRING" id="283909.R7TPV3"/>
<dbReference type="EMBL" id="AMQN01012692">
    <property type="status" value="NOT_ANNOTATED_CDS"/>
    <property type="molecule type" value="Genomic_DNA"/>
</dbReference>
<proteinExistence type="inferred from homology"/>
<reference evidence="12" key="3">
    <citation type="submission" date="2015-06" db="UniProtKB">
        <authorList>
            <consortium name="EnsemblMetazoa"/>
        </authorList>
    </citation>
    <scope>IDENTIFICATION</scope>
</reference>
<dbReference type="InterPro" id="IPR035985">
    <property type="entry name" value="Ubiquitin-activating_enz"/>
</dbReference>
<protein>
    <recommendedName>
        <fullName evidence="7">SUMO-activating enzyme subunit 1</fullName>
    </recommendedName>
    <alternativeName>
        <fullName evidence="8">Ubiquitin-like 1-activating enzyme E1A</fullName>
    </alternativeName>
</protein>
<organism evidence="11">
    <name type="scientific">Capitella teleta</name>
    <name type="common">Polychaete worm</name>
    <dbReference type="NCBI Taxonomy" id="283909"/>
    <lineage>
        <taxon>Eukaryota</taxon>
        <taxon>Metazoa</taxon>
        <taxon>Spiralia</taxon>
        <taxon>Lophotrochozoa</taxon>
        <taxon>Annelida</taxon>
        <taxon>Polychaeta</taxon>
        <taxon>Sedentaria</taxon>
        <taxon>Scolecida</taxon>
        <taxon>Capitellidae</taxon>
        <taxon>Capitella</taxon>
    </lineage>
</organism>
<dbReference type="InterPro" id="IPR000011">
    <property type="entry name" value="UBQ/SUMO-activ_enz_E1-like"/>
</dbReference>
<sequence length="348" mass="39067">MLEKITDKITEDEAALYDRQIRLWGLDAQRRLRAARVLLIGVGGLGAEVAKNIVLSGIKSLTLLDHQVVTKEAFTSQFLIPRSELGKNRAESSLGRVQLLNPMVEISADPTDVADKEDAFFTDFDVVCATCCEKQQLQRLNEICHKSDILFFAGDVFGFYGAMFSDLNTHEYAVEVKQNSAEKAIDATSAASTAPPAAKKQKTEPAEMKTVKKTTKFTRFSSALNINWREEAYVKRLKRMPKTFFIYRVLLEFRSVHRRDPSVEHVQTDKEELKQISSRLLPQIGVEPTIIQEDFYDYCFAELCCVCAVVGGVLAQEIIKAVSQKDAPHRNFFFYDGVSGDGMVDCLA</sequence>
<evidence type="ECO:0000256" key="9">
    <source>
        <dbReference type="SAM" id="MobiDB-lite"/>
    </source>
</evidence>
<dbReference type="PANTHER" id="PTHR10953">
    <property type="entry name" value="UBIQUITIN-ACTIVATING ENZYME E1"/>
    <property type="match status" value="1"/>
</dbReference>
<dbReference type="GO" id="GO:0016925">
    <property type="term" value="P:protein sumoylation"/>
    <property type="evidence" value="ECO:0007669"/>
    <property type="project" value="TreeGrafter"/>
</dbReference>
<keyword evidence="4" id="KW-0833">Ubl conjugation pathway</keyword>
<dbReference type="CDD" id="cd01492">
    <property type="entry name" value="Aos1_SUMO"/>
    <property type="match status" value="1"/>
</dbReference>
<reference evidence="11 13" key="2">
    <citation type="journal article" date="2013" name="Nature">
        <title>Insights into bilaterian evolution from three spiralian genomes.</title>
        <authorList>
            <person name="Simakov O."/>
            <person name="Marletaz F."/>
            <person name="Cho S.J."/>
            <person name="Edsinger-Gonzales E."/>
            <person name="Havlak P."/>
            <person name="Hellsten U."/>
            <person name="Kuo D.H."/>
            <person name="Larsson T."/>
            <person name="Lv J."/>
            <person name="Arendt D."/>
            <person name="Savage R."/>
            <person name="Osoegawa K."/>
            <person name="de Jong P."/>
            <person name="Grimwood J."/>
            <person name="Chapman J.A."/>
            <person name="Shapiro H."/>
            <person name="Aerts A."/>
            <person name="Otillar R.P."/>
            <person name="Terry A.Y."/>
            <person name="Boore J.L."/>
            <person name="Grigoriev I.V."/>
            <person name="Lindberg D.R."/>
            <person name="Seaver E.C."/>
            <person name="Weisblat D.A."/>
            <person name="Putnam N.H."/>
            <person name="Rokhsar D.S."/>
        </authorList>
    </citation>
    <scope>NUCLEOTIDE SEQUENCE</scope>
    <source>
        <strain evidence="11 13">I ESC-2004</strain>
    </source>
</reference>
<evidence type="ECO:0000256" key="1">
    <source>
        <dbReference type="ARBA" id="ARBA00004123"/>
    </source>
</evidence>
<name>R7TPV3_CAPTE</name>
<dbReference type="FunFam" id="3.40.50.720:FF:000744">
    <property type="entry name" value="Smt3 activating enzyme 1"/>
    <property type="match status" value="1"/>
</dbReference>
<evidence type="ECO:0000256" key="6">
    <source>
        <dbReference type="ARBA" id="ARBA00026003"/>
    </source>
</evidence>
<evidence type="ECO:0000313" key="11">
    <source>
        <dbReference type="EMBL" id="ELT93541.1"/>
    </source>
</evidence>
<dbReference type="EMBL" id="AMQN01012691">
    <property type="status" value="NOT_ANNOTATED_CDS"/>
    <property type="molecule type" value="Genomic_DNA"/>
</dbReference>
<evidence type="ECO:0000256" key="7">
    <source>
        <dbReference type="ARBA" id="ARBA00044187"/>
    </source>
</evidence>
<comment type="pathway">
    <text evidence="2">Protein modification; protein sumoylation.</text>
</comment>
<evidence type="ECO:0000256" key="2">
    <source>
        <dbReference type="ARBA" id="ARBA00004718"/>
    </source>
</evidence>
<keyword evidence="5" id="KW-0539">Nucleus</keyword>
<dbReference type="PANTHER" id="PTHR10953:SF162">
    <property type="entry name" value="SUMO-ACTIVATING ENZYME SUBUNIT 1"/>
    <property type="match status" value="1"/>
</dbReference>
<dbReference type="EnsemblMetazoa" id="CapteT156595">
    <property type="protein sequence ID" value="CapteP156595"/>
    <property type="gene ID" value="CapteG156595"/>
</dbReference>
<dbReference type="SUPFAM" id="SSF69572">
    <property type="entry name" value="Activating enzymes of the ubiquitin-like proteins"/>
    <property type="match status" value="1"/>
</dbReference>
<dbReference type="AlphaFoldDB" id="R7TPV3"/>
<dbReference type="Pfam" id="PF00899">
    <property type="entry name" value="ThiF"/>
    <property type="match status" value="1"/>
</dbReference>
<feature type="compositionally biased region" description="Low complexity" evidence="9">
    <location>
        <begin position="187"/>
        <end position="198"/>
    </location>
</feature>
<feature type="domain" description="THIF-type NAD/FAD binding fold" evidence="10">
    <location>
        <begin position="17"/>
        <end position="341"/>
    </location>
</feature>
<evidence type="ECO:0000313" key="13">
    <source>
        <dbReference type="Proteomes" id="UP000014760"/>
    </source>
</evidence>
<dbReference type="FunCoup" id="R7TPV3">
    <property type="interactions" value="2463"/>
</dbReference>
<gene>
    <name evidence="11" type="ORF">CAPTEDRAFT_156595</name>
</gene>
<comment type="subunit">
    <text evidence="6">Heterodimer of SAE1 and UBA2/SAE2. The heterodimer corresponds to the two domains that are encoded on a single polypeptide chain in ubiquitin-activating enzyme E1. Interacts with UBE2I.</text>
</comment>
<evidence type="ECO:0000256" key="4">
    <source>
        <dbReference type="ARBA" id="ARBA00022786"/>
    </source>
</evidence>
<feature type="region of interest" description="Disordered" evidence="9">
    <location>
        <begin position="186"/>
        <end position="208"/>
    </location>
</feature>
<dbReference type="Gene3D" id="3.40.50.720">
    <property type="entry name" value="NAD(P)-binding Rossmann-like Domain"/>
    <property type="match status" value="1"/>
</dbReference>
<evidence type="ECO:0000256" key="5">
    <source>
        <dbReference type="ARBA" id="ARBA00023242"/>
    </source>
</evidence>
<accession>R7TPV3</accession>
<dbReference type="OMA" id="EFFGQFD"/>
<dbReference type="GO" id="GO:0031510">
    <property type="term" value="C:SUMO activating enzyme complex"/>
    <property type="evidence" value="ECO:0007669"/>
    <property type="project" value="TreeGrafter"/>
</dbReference>
<dbReference type="PRINTS" id="PR01849">
    <property type="entry name" value="UBIQUITINACT"/>
</dbReference>
<evidence type="ECO:0000259" key="10">
    <source>
        <dbReference type="Pfam" id="PF00899"/>
    </source>
</evidence>
<reference evidence="13" key="1">
    <citation type="submission" date="2012-12" db="EMBL/GenBank/DDBJ databases">
        <authorList>
            <person name="Hellsten U."/>
            <person name="Grimwood J."/>
            <person name="Chapman J.A."/>
            <person name="Shapiro H."/>
            <person name="Aerts A."/>
            <person name="Otillar R.P."/>
            <person name="Terry A.Y."/>
            <person name="Boore J.L."/>
            <person name="Simakov O."/>
            <person name="Marletaz F."/>
            <person name="Cho S.-J."/>
            <person name="Edsinger-Gonzales E."/>
            <person name="Havlak P."/>
            <person name="Kuo D.-H."/>
            <person name="Larsson T."/>
            <person name="Lv J."/>
            <person name="Arendt D."/>
            <person name="Savage R."/>
            <person name="Osoegawa K."/>
            <person name="de Jong P."/>
            <person name="Lindberg D.R."/>
            <person name="Seaver E.C."/>
            <person name="Weisblat D.A."/>
            <person name="Putnam N.H."/>
            <person name="Grigoriev I.V."/>
            <person name="Rokhsar D.S."/>
        </authorList>
    </citation>
    <scope>NUCLEOTIDE SEQUENCE</scope>
    <source>
        <strain evidence="13">I ESC-2004</strain>
    </source>
</reference>
<dbReference type="GO" id="GO:0019948">
    <property type="term" value="F:SUMO activating enzyme activity"/>
    <property type="evidence" value="ECO:0007669"/>
    <property type="project" value="TreeGrafter"/>
</dbReference>
<dbReference type="EMBL" id="KB309695">
    <property type="protein sequence ID" value="ELT93541.1"/>
    <property type="molecule type" value="Genomic_DNA"/>
</dbReference>
<keyword evidence="13" id="KW-1185">Reference proteome</keyword>
<dbReference type="OrthoDB" id="412647at2759"/>
<dbReference type="HOGENOM" id="CLU_002556_4_0_1"/>
<dbReference type="Proteomes" id="UP000014760">
    <property type="component" value="Unassembled WGS sequence"/>
</dbReference>
<dbReference type="GO" id="GO:0005737">
    <property type="term" value="C:cytoplasm"/>
    <property type="evidence" value="ECO:0007669"/>
    <property type="project" value="TreeGrafter"/>
</dbReference>
<evidence type="ECO:0000313" key="12">
    <source>
        <dbReference type="EnsemblMetazoa" id="CapteP156595"/>
    </source>
</evidence>
<dbReference type="InterPro" id="IPR000594">
    <property type="entry name" value="ThiF_NAD_FAD-bd"/>
</dbReference>
<dbReference type="InterPro" id="IPR045886">
    <property type="entry name" value="ThiF/MoeB/HesA"/>
</dbReference>